<sequence>MSNQNLATITQNLRKAFLSQKTRKLDWRYSQLKAIKKLITENKEQITAAVKKDLGKHDFEIHQTEIVMPQTECEEAMSHLESWTKTEKVYTPIPLKPASSHIIKDPLGVVLIISPWNYPVNLALVPLIGAISAGNCALLKVSRHSYNVGELLYKLCTKYLDPECFAFDFEGGAQYITDLLEFKWDHIFFTGSVNVGRIVYQAAAKFLTPVTLELGGKNPCIIDKDVDIAFAAKRIMWGKCWNAGQTCIGLDYLIVHKSVVAKLVDEFKVVLKEFYGDDIKASSSYARVISKQHTERLSKLFSNGEVVIGGEADVESRYISPTVILNPDMDSPLMQDEIFGPVLPILTYENIDDALALIQSRPHALTLYLFSRDQKIQDQVLVGTQSGSVMLNDVLLHFTNPALPFGGVGDSGIGSYHGRLTFDLFTHRRALVQSTTKKFLDLPFRYPPYTQFADKVSGTIIGSGW</sequence>
<dbReference type="AlphaFoldDB" id="A0A8J4Q0R9"/>
<evidence type="ECO:0000313" key="10">
    <source>
        <dbReference type="Proteomes" id="UP000695562"/>
    </source>
</evidence>
<protein>
    <recommendedName>
        <fullName evidence="4">Aldehyde dehydrogenase</fullName>
    </recommendedName>
</protein>
<dbReference type="FunFam" id="3.40.309.10:FF:000025">
    <property type="entry name" value="Aldehyde dehydrogenase"/>
    <property type="match status" value="1"/>
</dbReference>
<keyword evidence="2 4" id="KW-0560">Oxidoreductase</keyword>
<name>A0A8J4Q0R9_9MYCE</name>
<dbReference type="InterPro" id="IPR016161">
    <property type="entry name" value="Ald_DH/histidinol_DH"/>
</dbReference>
<accession>A0A8J4Q0R9</accession>
<evidence type="ECO:0000256" key="7">
    <source>
        <dbReference type="RuleBase" id="RU003345"/>
    </source>
</evidence>
<dbReference type="PIRSF" id="PIRSF036492">
    <property type="entry name" value="ALDH"/>
    <property type="match status" value="1"/>
</dbReference>
<comment type="similarity">
    <text evidence="1 4 7">Belongs to the aldehyde dehydrogenase family.</text>
</comment>
<dbReference type="PANTHER" id="PTHR43570:SF16">
    <property type="entry name" value="ALDEHYDE DEHYDROGENASE TYPE III, ISOFORM Q"/>
    <property type="match status" value="1"/>
</dbReference>
<dbReference type="Gene3D" id="3.40.309.10">
    <property type="entry name" value="Aldehyde Dehydrogenase, Chain A, domain 2"/>
    <property type="match status" value="1"/>
</dbReference>
<dbReference type="FunFam" id="3.40.605.10:FF:000004">
    <property type="entry name" value="Aldehyde dehydrogenase"/>
    <property type="match status" value="1"/>
</dbReference>
<feature type="active site" evidence="5">
    <location>
        <position position="247"/>
    </location>
</feature>
<dbReference type="CDD" id="cd07087">
    <property type="entry name" value="ALDH_F3-13-14_CALDH-like"/>
    <property type="match status" value="1"/>
</dbReference>
<reference evidence="9" key="1">
    <citation type="submission" date="2020-01" db="EMBL/GenBank/DDBJ databases">
        <title>Development of genomics and gene disruption for Polysphondylium violaceum indicates a role for the polyketide synthase stlB in stalk morphogenesis.</title>
        <authorList>
            <person name="Narita B."/>
            <person name="Kawabe Y."/>
            <person name="Kin K."/>
            <person name="Saito T."/>
            <person name="Gibbs R."/>
            <person name="Kuspa A."/>
            <person name="Muzny D."/>
            <person name="Queller D."/>
            <person name="Richards S."/>
            <person name="Strassman J."/>
            <person name="Sucgang R."/>
            <person name="Worley K."/>
            <person name="Schaap P."/>
        </authorList>
    </citation>
    <scope>NUCLEOTIDE SEQUENCE</scope>
    <source>
        <strain evidence="9">QSvi11</strain>
    </source>
</reference>
<evidence type="ECO:0000256" key="6">
    <source>
        <dbReference type="PROSITE-ProRule" id="PRU10007"/>
    </source>
</evidence>
<feature type="active site" evidence="5 6">
    <location>
        <position position="213"/>
    </location>
</feature>
<feature type="domain" description="Aldehyde dehydrogenase" evidence="8">
    <location>
        <begin position="9"/>
        <end position="428"/>
    </location>
</feature>
<dbReference type="InterPro" id="IPR029510">
    <property type="entry name" value="Ald_DH_CS_GLU"/>
</dbReference>
<evidence type="ECO:0000256" key="1">
    <source>
        <dbReference type="ARBA" id="ARBA00009986"/>
    </source>
</evidence>
<comment type="caution">
    <text evidence="9">The sequence shown here is derived from an EMBL/GenBank/DDBJ whole genome shotgun (WGS) entry which is preliminary data.</text>
</comment>
<dbReference type="GO" id="GO:0005737">
    <property type="term" value="C:cytoplasm"/>
    <property type="evidence" value="ECO:0007669"/>
    <property type="project" value="TreeGrafter"/>
</dbReference>
<evidence type="ECO:0000313" key="9">
    <source>
        <dbReference type="EMBL" id="KAF2077676.1"/>
    </source>
</evidence>
<dbReference type="Proteomes" id="UP000695562">
    <property type="component" value="Unassembled WGS sequence"/>
</dbReference>
<dbReference type="InterPro" id="IPR012394">
    <property type="entry name" value="Aldehyde_DH_NAD(P)"/>
</dbReference>
<dbReference type="Gene3D" id="3.40.605.10">
    <property type="entry name" value="Aldehyde Dehydrogenase, Chain A, domain 1"/>
    <property type="match status" value="1"/>
</dbReference>
<evidence type="ECO:0000256" key="3">
    <source>
        <dbReference type="ARBA" id="ARBA00023027"/>
    </source>
</evidence>
<dbReference type="InterPro" id="IPR015590">
    <property type="entry name" value="Aldehyde_DH_dom"/>
</dbReference>
<dbReference type="SUPFAM" id="SSF53720">
    <property type="entry name" value="ALDH-like"/>
    <property type="match status" value="1"/>
</dbReference>
<gene>
    <name evidence="9" type="ORF">CYY_000992</name>
</gene>
<dbReference type="EMBL" id="AJWJ01000022">
    <property type="protein sequence ID" value="KAF2077676.1"/>
    <property type="molecule type" value="Genomic_DNA"/>
</dbReference>
<evidence type="ECO:0000256" key="4">
    <source>
        <dbReference type="PIRNR" id="PIRNR036492"/>
    </source>
</evidence>
<keyword evidence="3" id="KW-0520">NAD</keyword>
<dbReference type="OrthoDB" id="440325at2759"/>
<evidence type="ECO:0000256" key="5">
    <source>
        <dbReference type="PIRSR" id="PIRSR036492-1"/>
    </source>
</evidence>
<dbReference type="InterPro" id="IPR016162">
    <property type="entry name" value="Ald_DH_N"/>
</dbReference>
<evidence type="ECO:0000256" key="2">
    <source>
        <dbReference type="ARBA" id="ARBA00023002"/>
    </source>
</evidence>
<dbReference type="Pfam" id="PF00171">
    <property type="entry name" value="Aldedh"/>
    <property type="match status" value="1"/>
</dbReference>
<dbReference type="InterPro" id="IPR016163">
    <property type="entry name" value="Ald_DH_C"/>
</dbReference>
<dbReference type="PANTHER" id="PTHR43570">
    <property type="entry name" value="ALDEHYDE DEHYDROGENASE"/>
    <property type="match status" value="1"/>
</dbReference>
<dbReference type="GO" id="GO:0006081">
    <property type="term" value="P:aldehyde metabolic process"/>
    <property type="evidence" value="ECO:0007669"/>
    <property type="project" value="InterPro"/>
</dbReference>
<organism evidence="9 10">
    <name type="scientific">Polysphondylium violaceum</name>
    <dbReference type="NCBI Taxonomy" id="133409"/>
    <lineage>
        <taxon>Eukaryota</taxon>
        <taxon>Amoebozoa</taxon>
        <taxon>Evosea</taxon>
        <taxon>Eumycetozoa</taxon>
        <taxon>Dictyostelia</taxon>
        <taxon>Dictyosteliales</taxon>
        <taxon>Dictyosteliaceae</taxon>
        <taxon>Polysphondylium</taxon>
    </lineage>
</organism>
<dbReference type="GO" id="GO:0004029">
    <property type="term" value="F:aldehyde dehydrogenase (NAD+) activity"/>
    <property type="evidence" value="ECO:0007669"/>
    <property type="project" value="TreeGrafter"/>
</dbReference>
<evidence type="ECO:0000259" key="8">
    <source>
        <dbReference type="Pfam" id="PF00171"/>
    </source>
</evidence>
<proteinExistence type="inferred from homology"/>
<dbReference type="PROSITE" id="PS00687">
    <property type="entry name" value="ALDEHYDE_DEHYDR_GLU"/>
    <property type="match status" value="1"/>
</dbReference>
<keyword evidence="10" id="KW-1185">Reference proteome</keyword>